<evidence type="ECO:0000256" key="1">
    <source>
        <dbReference type="SAM" id="Phobius"/>
    </source>
</evidence>
<keyword evidence="1" id="KW-0472">Membrane</keyword>
<gene>
    <name evidence="2" type="ORF">AT9943_LOCUS6622</name>
</gene>
<evidence type="ECO:0000313" key="3">
    <source>
        <dbReference type="Proteomes" id="UP000516314"/>
    </source>
</evidence>
<evidence type="ECO:0000313" key="2">
    <source>
        <dbReference type="EMBL" id="CAD5318387.1"/>
    </source>
</evidence>
<proteinExistence type="predicted"/>
<protein>
    <submittedName>
        <fullName evidence="2">(thale cress) hypothetical protein</fullName>
    </submittedName>
</protein>
<dbReference type="Proteomes" id="UP000516314">
    <property type="component" value="Chromosome 2"/>
</dbReference>
<reference evidence="2 3" key="1">
    <citation type="submission" date="2020-09" db="EMBL/GenBank/DDBJ databases">
        <authorList>
            <person name="Ashkenazy H."/>
        </authorList>
    </citation>
    <scope>NUCLEOTIDE SEQUENCE [LARGE SCALE GENOMIC DNA]</scope>
    <source>
        <strain evidence="3">cv. Cdm-0</strain>
    </source>
</reference>
<dbReference type="AlphaFoldDB" id="A0A7G2E9S4"/>
<feature type="transmembrane region" description="Helical" evidence="1">
    <location>
        <begin position="52"/>
        <end position="74"/>
    </location>
</feature>
<name>A0A7G2E9S4_ARATH</name>
<keyword evidence="1" id="KW-1133">Transmembrane helix</keyword>
<dbReference type="EMBL" id="LR881467">
    <property type="protein sequence ID" value="CAD5318387.1"/>
    <property type="molecule type" value="Genomic_DNA"/>
</dbReference>
<keyword evidence="1" id="KW-0812">Transmembrane</keyword>
<organism evidence="2 3">
    <name type="scientific">Arabidopsis thaliana</name>
    <name type="common">Mouse-ear cress</name>
    <dbReference type="NCBI Taxonomy" id="3702"/>
    <lineage>
        <taxon>Eukaryota</taxon>
        <taxon>Viridiplantae</taxon>
        <taxon>Streptophyta</taxon>
        <taxon>Embryophyta</taxon>
        <taxon>Tracheophyta</taxon>
        <taxon>Spermatophyta</taxon>
        <taxon>Magnoliopsida</taxon>
        <taxon>eudicotyledons</taxon>
        <taxon>Gunneridae</taxon>
        <taxon>Pentapetalae</taxon>
        <taxon>rosids</taxon>
        <taxon>malvids</taxon>
        <taxon>Brassicales</taxon>
        <taxon>Brassicaceae</taxon>
        <taxon>Camelineae</taxon>
        <taxon>Arabidopsis</taxon>
    </lineage>
</organism>
<sequence>MQSDPFAFNLLQFSLFDSIIVPPQKLLLHPLRHGIQIPSPSVLLGCGGTGAATVWLAIVANVLVWLLGIIISDLPPHQGTRQRRV</sequence>
<accession>A0A7G2E9S4</accession>